<evidence type="ECO:0000313" key="3">
    <source>
        <dbReference type="WBParaSite" id="MhA1_Contig1034.frz3.gene2"/>
    </source>
</evidence>
<feature type="signal peptide" evidence="1">
    <location>
        <begin position="1"/>
        <end position="22"/>
    </location>
</feature>
<dbReference type="AlphaFoldDB" id="A0A1I8AY57"/>
<proteinExistence type="predicted"/>
<evidence type="ECO:0000313" key="2">
    <source>
        <dbReference type="Proteomes" id="UP000095281"/>
    </source>
</evidence>
<dbReference type="Proteomes" id="UP000095281">
    <property type="component" value="Unplaced"/>
</dbReference>
<dbReference type="WBParaSite" id="MhA1_Contig1034.frz3.gene2">
    <property type="protein sequence ID" value="MhA1_Contig1034.frz3.gene2"/>
    <property type="gene ID" value="MhA1_Contig1034.frz3.gene2"/>
</dbReference>
<evidence type="ECO:0000256" key="1">
    <source>
        <dbReference type="SAM" id="SignalP"/>
    </source>
</evidence>
<name>A0A1I8AY57_MELHA</name>
<accession>A0A1I8AY57</accession>
<feature type="chain" id="PRO_5009315240" evidence="1">
    <location>
        <begin position="23"/>
        <end position="106"/>
    </location>
</feature>
<organism evidence="2 3">
    <name type="scientific">Meloidogyne hapla</name>
    <name type="common">Root-knot nematode worm</name>
    <dbReference type="NCBI Taxonomy" id="6305"/>
    <lineage>
        <taxon>Eukaryota</taxon>
        <taxon>Metazoa</taxon>
        <taxon>Ecdysozoa</taxon>
        <taxon>Nematoda</taxon>
        <taxon>Chromadorea</taxon>
        <taxon>Rhabditida</taxon>
        <taxon>Tylenchina</taxon>
        <taxon>Tylenchomorpha</taxon>
        <taxon>Tylenchoidea</taxon>
        <taxon>Meloidogynidae</taxon>
        <taxon>Meloidogyninae</taxon>
        <taxon>Meloidogyne</taxon>
    </lineage>
</organism>
<keyword evidence="1" id="KW-0732">Signal</keyword>
<sequence>MSTKSNIFLIVAICFLINQCMAAKHKDIPPPKCPKVKQTAKTNCESYNKCENDQCKREKCYWVVNCGPITNDPEYNQQCRDNPIKTPSKVIGVDDYVKGMCQKIKG</sequence>
<keyword evidence="2" id="KW-1185">Reference proteome</keyword>
<reference evidence="3" key="1">
    <citation type="submission" date="2016-11" db="UniProtKB">
        <authorList>
            <consortium name="WormBaseParasite"/>
        </authorList>
    </citation>
    <scope>IDENTIFICATION</scope>
</reference>
<protein>
    <submittedName>
        <fullName evidence="3">Secreted protein</fullName>
    </submittedName>
</protein>